<evidence type="ECO:0000256" key="1">
    <source>
        <dbReference type="SAM" id="MobiDB-lite"/>
    </source>
</evidence>
<sequence>MKEPSMLDSRFPPALVHDQLLSNTRPPSSFDQVSLFSDASQQQRTKPPASTKRSSAFSAHNIWNTDQTPEPTIDSRPVAMSPGQYFKARSLPFNSMHNIWHQHPVSPDLQGSIESHSESNASTGLVETYFVSISPLWIKSLIFLHGVCGVEISTSNASPSGTMGDAA</sequence>
<reference evidence="2 3" key="1">
    <citation type="submission" date="2016-07" db="EMBL/GenBank/DDBJ databases">
        <title>Pervasive Adenine N6-methylation of Active Genes in Fungi.</title>
        <authorList>
            <consortium name="DOE Joint Genome Institute"/>
            <person name="Mondo S.J."/>
            <person name="Dannebaum R.O."/>
            <person name="Kuo R.C."/>
            <person name="Labutti K."/>
            <person name="Haridas S."/>
            <person name="Kuo A."/>
            <person name="Salamov A."/>
            <person name="Ahrendt S.R."/>
            <person name="Lipzen A."/>
            <person name="Sullivan W."/>
            <person name="Andreopoulos W.B."/>
            <person name="Clum A."/>
            <person name="Lindquist E."/>
            <person name="Daum C."/>
            <person name="Ramamoorthy G.K."/>
            <person name="Gryganskyi A."/>
            <person name="Culley D."/>
            <person name="Magnuson J.K."/>
            <person name="James T.Y."/>
            <person name="O'Malley M.A."/>
            <person name="Stajich J.E."/>
            <person name="Spatafora J.W."/>
            <person name="Visel A."/>
            <person name="Grigoriev I.V."/>
        </authorList>
    </citation>
    <scope>NUCLEOTIDE SEQUENCE [LARGE SCALE GENOMIC DNA]</scope>
    <source>
        <strain evidence="2 3">NRRL 3301</strain>
    </source>
</reference>
<feature type="region of interest" description="Disordered" evidence="1">
    <location>
        <begin position="20"/>
        <end position="78"/>
    </location>
</feature>
<dbReference type="OrthoDB" id="2286304at2759"/>
<protein>
    <submittedName>
        <fullName evidence="2">Uncharacterized protein</fullName>
    </submittedName>
</protein>
<evidence type="ECO:0000313" key="2">
    <source>
        <dbReference type="EMBL" id="ORX53648.1"/>
    </source>
</evidence>
<evidence type="ECO:0000313" key="3">
    <source>
        <dbReference type="Proteomes" id="UP000242146"/>
    </source>
</evidence>
<dbReference type="EMBL" id="MCGT01000015">
    <property type="protein sequence ID" value="ORX53648.1"/>
    <property type="molecule type" value="Genomic_DNA"/>
</dbReference>
<comment type="caution">
    <text evidence="2">The sequence shown here is derived from an EMBL/GenBank/DDBJ whole genome shotgun (WGS) entry which is preliminary data.</text>
</comment>
<proteinExistence type="predicted"/>
<dbReference type="Proteomes" id="UP000242146">
    <property type="component" value="Unassembled WGS sequence"/>
</dbReference>
<feature type="compositionally biased region" description="Polar residues" evidence="1">
    <location>
        <begin position="20"/>
        <end position="45"/>
    </location>
</feature>
<accession>A0A1X2GH49</accession>
<keyword evidence="3" id="KW-1185">Reference proteome</keyword>
<feature type="compositionally biased region" description="Polar residues" evidence="1">
    <location>
        <begin position="51"/>
        <end position="70"/>
    </location>
</feature>
<organism evidence="2 3">
    <name type="scientific">Hesseltinella vesiculosa</name>
    <dbReference type="NCBI Taxonomy" id="101127"/>
    <lineage>
        <taxon>Eukaryota</taxon>
        <taxon>Fungi</taxon>
        <taxon>Fungi incertae sedis</taxon>
        <taxon>Mucoromycota</taxon>
        <taxon>Mucoromycotina</taxon>
        <taxon>Mucoromycetes</taxon>
        <taxon>Mucorales</taxon>
        <taxon>Cunninghamellaceae</taxon>
        <taxon>Hesseltinella</taxon>
    </lineage>
</organism>
<gene>
    <name evidence="2" type="ORF">DM01DRAFT_301252</name>
</gene>
<dbReference type="AlphaFoldDB" id="A0A1X2GH49"/>
<name>A0A1X2GH49_9FUNG</name>